<dbReference type="AlphaFoldDB" id="A0A2P5XMY7"/>
<evidence type="ECO:0000313" key="2">
    <source>
        <dbReference type="Proteomes" id="UP000239757"/>
    </source>
</evidence>
<organism evidence="1 2">
    <name type="scientific">Gossypium barbadense</name>
    <name type="common">Sea Island cotton</name>
    <name type="synonym">Hibiscus barbadensis</name>
    <dbReference type="NCBI Taxonomy" id="3634"/>
    <lineage>
        <taxon>Eukaryota</taxon>
        <taxon>Viridiplantae</taxon>
        <taxon>Streptophyta</taxon>
        <taxon>Embryophyta</taxon>
        <taxon>Tracheophyta</taxon>
        <taxon>Spermatophyta</taxon>
        <taxon>Magnoliopsida</taxon>
        <taxon>eudicotyledons</taxon>
        <taxon>Gunneridae</taxon>
        <taxon>Pentapetalae</taxon>
        <taxon>rosids</taxon>
        <taxon>malvids</taxon>
        <taxon>Malvales</taxon>
        <taxon>Malvaceae</taxon>
        <taxon>Malvoideae</taxon>
        <taxon>Gossypium</taxon>
    </lineage>
</organism>
<evidence type="ECO:0000313" key="1">
    <source>
        <dbReference type="EMBL" id="PPS04681.1"/>
    </source>
</evidence>
<dbReference type="Proteomes" id="UP000239757">
    <property type="component" value="Unassembled WGS sequence"/>
</dbReference>
<name>A0A2P5XMY7_GOSBA</name>
<protein>
    <submittedName>
        <fullName evidence="1">Uncharacterized protein</fullName>
    </submittedName>
</protein>
<proteinExistence type="predicted"/>
<accession>A0A2P5XMY7</accession>
<dbReference type="EMBL" id="KZ664560">
    <property type="protein sequence ID" value="PPS04681.1"/>
    <property type="molecule type" value="Genomic_DNA"/>
</dbReference>
<reference evidence="1 2" key="1">
    <citation type="submission" date="2015-01" db="EMBL/GenBank/DDBJ databases">
        <title>Genome of allotetraploid Gossypium barbadense reveals genomic plasticity and fiber elongation in cotton evolution.</title>
        <authorList>
            <person name="Chen X."/>
            <person name="Liu X."/>
            <person name="Zhao B."/>
            <person name="Zheng H."/>
            <person name="Hu Y."/>
            <person name="Lu G."/>
            <person name="Yang C."/>
            <person name="Chen J."/>
            <person name="Shan C."/>
            <person name="Zhang L."/>
            <person name="Zhou Y."/>
            <person name="Wang L."/>
            <person name="Guo W."/>
            <person name="Bai Y."/>
            <person name="Ruan J."/>
            <person name="Shangguan X."/>
            <person name="Mao Y."/>
            <person name="Jiang J."/>
            <person name="Zhu Y."/>
            <person name="Lei J."/>
            <person name="Kang H."/>
            <person name="Chen S."/>
            <person name="He X."/>
            <person name="Wang R."/>
            <person name="Wang Y."/>
            <person name="Chen J."/>
            <person name="Wang L."/>
            <person name="Yu S."/>
            <person name="Wang B."/>
            <person name="Wei J."/>
            <person name="Song S."/>
            <person name="Lu X."/>
            <person name="Gao Z."/>
            <person name="Gu W."/>
            <person name="Deng X."/>
            <person name="Ma D."/>
            <person name="Wang S."/>
            <person name="Liang W."/>
            <person name="Fang L."/>
            <person name="Cai C."/>
            <person name="Zhu X."/>
            <person name="Zhou B."/>
            <person name="Zhang Y."/>
            <person name="Chen Z."/>
            <person name="Xu S."/>
            <person name="Zhu R."/>
            <person name="Wang S."/>
            <person name="Zhang T."/>
            <person name="Zhao G."/>
        </authorList>
    </citation>
    <scope>NUCLEOTIDE SEQUENCE [LARGE SCALE GENOMIC DNA]</scope>
    <source>
        <strain evidence="2">cv. Xinhai21</strain>
        <tissue evidence="1">Leaf</tissue>
    </source>
</reference>
<gene>
    <name evidence="1" type="ORF">GOBAR_AA15981</name>
</gene>
<sequence length="228" mass="25605">MVREVGLAMRCRGAQRCQHMKSPHELDERVVVAEPVSPRAVGGHHQEHPRRPPPRDIWPIRMRDDSWAAVLRSPKCHASQDGERTDALERLGLYEAVLGAKVCQHFEGEKCMWLLRACSSFSSRNSFVYKPRAAPNSGTHSWQINPPMQNWIIPGLSYLIITIWRWNVEHSSIVSSSRCSGPQLRAGPKVFGTVLPGALGETVGEGDRFSQLGPWKRTLPSSSLKQVR</sequence>